<evidence type="ECO:0000313" key="8">
    <source>
        <dbReference type="EMBL" id="MEF2967460.1"/>
    </source>
</evidence>
<evidence type="ECO:0000256" key="2">
    <source>
        <dbReference type="ARBA" id="ARBA00023012"/>
    </source>
</evidence>
<name>A0ABU7VUM6_9BACL</name>
<feature type="DNA-binding region" description="OmpR/PhoB-type" evidence="6">
    <location>
        <begin position="1"/>
        <end position="92"/>
    </location>
</feature>
<keyword evidence="5" id="KW-0804">Transcription</keyword>
<dbReference type="PROSITE" id="PS51755">
    <property type="entry name" value="OMPR_PHOB"/>
    <property type="match status" value="1"/>
</dbReference>
<organism evidence="8 9">
    <name type="scientific">Paenibacillus haidiansis</name>
    <dbReference type="NCBI Taxonomy" id="1574488"/>
    <lineage>
        <taxon>Bacteria</taxon>
        <taxon>Bacillati</taxon>
        <taxon>Bacillota</taxon>
        <taxon>Bacilli</taxon>
        <taxon>Bacillales</taxon>
        <taxon>Paenibacillaceae</taxon>
        <taxon>Paenibacillus</taxon>
    </lineage>
</organism>
<evidence type="ECO:0000256" key="3">
    <source>
        <dbReference type="ARBA" id="ARBA00023015"/>
    </source>
</evidence>
<protein>
    <submittedName>
        <fullName evidence="8">Winged helix-turn-helix domain-containing protein</fullName>
    </submittedName>
</protein>
<evidence type="ECO:0000259" key="7">
    <source>
        <dbReference type="PROSITE" id="PS51755"/>
    </source>
</evidence>
<evidence type="ECO:0000256" key="4">
    <source>
        <dbReference type="ARBA" id="ARBA00023125"/>
    </source>
</evidence>
<dbReference type="InterPro" id="IPR039420">
    <property type="entry name" value="WalR-like"/>
</dbReference>
<keyword evidence="4 6" id="KW-0238">DNA-binding</keyword>
<dbReference type="Pfam" id="PF00486">
    <property type="entry name" value="Trans_reg_C"/>
    <property type="match status" value="1"/>
</dbReference>
<evidence type="ECO:0000256" key="5">
    <source>
        <dbReference type="ARBA" id="ARBA00023163"/>
    </source>
</evidence>
<evidence type="ECO:0000256" key="6">
    <source>
        <dbReference type="PROSITE-ProRule" id="PRU01091"/>
    </source>
</evidence>
<sequence length="386" mass="45410">MAELIFDPAGYAVISGNEKVELLAKEFALLQFLYEHRGQAFTREQLLDRVWVLEYPVERTVDDHIYRLRKKLQPLRHVQINTVRGYGYSLTLKEKRDLDNPSVRDSEIQSAIRGLFEKYHLLGQGRSIVALAGQHEILGFEVDDFYRTYTRFIQADIKWFLETEETPRRERLYWLLILYFGFASEPERLVEYCEAALMRQGLMTPVQHREMEILNIMEAYAYAGRSQKAIERFDYTRRVVENEGLTGFVMPVALMEMYVHLIAGNWKEADQTSARLERLLHKEPYMREIGRHNIFKGLRLLAEGREREAEESLDEGLEVLGMSLHMPLYLAAIKQICLFMDQFCPGGPLQRKYDSLSETVDKEYRLSRYRPEVERFIEELLAAHYS</sequence>
<keyword evidence="2" id="KW-0902">Two-component regulatory system</keyword>
<dbReference type="Gene3D" id="1.10.10.10">
    <property type="entry name" value="Winged helix-like DNA-binding domain superfamily/Winged helix DNA-binding domain"/>
    <property type="match status" value="1"/>
</dbReference>
<gene>
    <name evidence="8" type="ORF">V3851_16660</name>
</gene>
<keyword evidence="1" id="KW-0597">Phosphoprotein</keyword>
<reference evidence="8 9" key="1">
    <citation type="submission" date="2024-02" db="EMBL/GenBank/DDBJ databases">
        <title>A nitrogen-fixing paenibacillus bacterium.</title>
        <authorList>
            <person name="Zhang W.L."/>
            <person name="Chen S.F."/>
        </authorList>
    </citation>
    <scope>NUCLEOTIDE SEQUENCE [LARGE SCALE GENOMIC DNA]</scope>
    <source>
        <strain evidence="8 9">M1</strain>
    </source>
</reference>
<dbReference type="RefSeq" id="WP_331847679.1">
    <property type="nucleotide sequence ID" value="NZ_JAZHPZ010000008.1"/>
</dbReference>
<evidence type="ECO:0000313" key="9">
    <source>
        <dbReference type="Proteomes" id="UP001306950"/>
    </source>
</evidence>
<keyword evidence="9" id="KW-1185">Reference proteome</keyword>
<dbReference type="EMBL" id="JAZHPZ010000008">
    <property type="protein sequence ID" value="MEF2967460.1"/>
    <property type="molecule type" value="Genomic_DNA"/>
</dbReference>
<dbReference type="InterPro" id="IPR036388">
    <property type="entry name" value="WH-like_DNA-bd_sf"/>
</dbReference>
<dbReference type="Proteomes" id="UP001306950">
    <property type="component" value="Unassembled WGS sequence"/>
</dbReference>
<dbReference type="CDD" id="cd00383">
    <property type="entry name" value="trans_reg_C"/>
    <property type="match status" value="1"/>
</dbReference>
<dbReference type="SUPFAM" id="SSF46894">
    <property type="entry name" value="C-terminal effector domain of the bipartite response regulators"/>
    <property type="match status" value="1"/>
</dbReference>
<keyword evidence="3" id="KW-0805">Transcription regulation</keyword>
<proteinExistence type="predicted"/>
<evidence type="ECO:0000256" key="1">
    <source>
        <dbReference type="ARBA" id="ARBA00022553"/>
    </source>
</evidence>
<dbReference type="InterPro" id="IPR001867">
    <property type="entry name" value="OmpR/PhoB-type_DNA-bd"/>
</dbReference>
<dbReference type="PANTHER" id="PTHR48111:SF40">
    <property type="entry name" value="PHOSPHATE REGULON TRANSCRIPTIONAL REGULATORY PROTEIN PHOB"/>
    <property type="match status" value="1"/>
</dbReference>
<dbReference type="PANTHER" id="PTHR48111">
    <property type="entry name" value="REGULATOR OF RPOS"/>
    <property type="match status" value="1"/>
</dbReference>
<dbReference type="SMART" id="SM00862">
    <property type="entry name" value="Trans_reg_C"/>
    <property type="match status" value="1"/>
</dbReference>
<feature type="domain" description="OmpR/PhoB-type" evidence="7">
    <location>
        <begin position="1"/>
        <end position="92"/>
    </location>
</feature>
<accession>A0ABU7VUM6</accession>
<dbReference type="InterPro" id="IPR016032">
    <property type="entry name" value="Sig_transdc_resp-reg_C-effctor"/>
</dbReference>
<comment type="caution">
    <text evidence="8">The sequence shown here is derived from an EMBL/GenBank/DDBJ whole genome shotgun (WGS) entry which is preliminary data.</text>
</comment>